<name>A0A6A7VWW9_9BACT</name>
<reference evidence="1 2" key="1">
    <citation type="submission" date="2019-09" db="EMBL/GenBank/DDBJ databases">
        <title>Distinct polysaccharide growth profiles of human intestinal Prevotella copri isolates.</title>
        <authorList>
            <person name="Fehlner-Peach H."/>
            <person name="Magnabosco C."/>
            <person name="Raghavan V."/>
            <person name="Scher J.U."/>
            <person name="Tett A."/>
            <person name="Cox L.M."/>
            <person name="Gottsegen C."/>
            <person name="Watters A."/>
            <person name="Wiltshire- Gordon J.D."/>
            <person name="Segata N."/>
            <person name="Bonneau R."/>
            <person name="Littman D.R."/>
        </authorList>
    </citation>
    <scope>NUCLEOTIDE SEQUENCE [LARGE SCALE GENOMIC DNA]</scope>
    <source>
        <strain evidence="2">iK21513</strain>
    </source>
</reference>
<comment type="caution">
    <text evidence="1">The sequence shown here is derived from an EMBL/GenBank/DDBJ whole genome shotgun (WGS) entry which is preliminary data.</text>
</comment>
<evidence type="ECO:0000313" key="2">
    <source>
        <dbReference type="Proteomes" id="UP000406735"/>
    </source>
</evidence>
<dbReference type="AlphaFoldDB" id="A0A6A7VWW9"/>
<sequence>MMDDKKIEEVAKVYMIGEFYDRDEAEWNYPITNEEKRNQCIIDFKAGAKWAINEFLKNLWHPASEAPKRRCNYLLLHYKDKEEECFEADVVDTKAWDCYIKGSLVEYINIDDLFPKGGEQ</sequence>
<gene>
    <name evidence="1" type="ORF">F7D97_14550</name>
</gene>
<proteinExistence type="predicted"/>
<dbReference type="EMBL" id="VZCY01000118">
    <property type="protein sequence ID" value="MQN11112.1"/>
    <property type="molecule type" value="Genomic_DNA"/>
</dbReference>
<dbReference type="RefSeq" id="WP_153079960.1">
    <property type="nucleotide sequence ID" value="NZ_VZAU01000108.1"/>
</dbReference>
<organism evidence="1 2">
    <name type="scientific">Segatella copri</name>
    <dbReference type="NCBI Taxonomy" id="165179"/>
    <lineage>
        <taxon>Bacteria</taxon>
        <taxon>Pseudomonadati</taxon>
        <taxon>Bacteroidota</taxon>
        <taxon>Bacteroidia</taxon>
        <taxon>Bacteroidales</taxon>
        <taxon>Prevotellaceae</taxon>
        <taxon>Segatella</taxon>
    </lineage>
</organism>
<protein>
    <submittedName>
        <fullName evidence="1">Uncharacterized protein</fullName>
    </submittedName>
</protein>
<accession>A0A6A7VWW9</accession>
<dbReference type="Proteomes" id="UP000406735">
    <property type="component" value="Unassembled WGS sequence"/>
</dbReference>
<evidence type="ECO:0000313" key="1">
    <source>
        <dbReference type="EMBL" id="MQN11112.1"/>
    </source>
</evidence>